<organism evidence="1">
    <name type="scientific">marine sediment metagenome</name>
    <dbReference type="NCBI Taxonomy" id="412755"/>
    <lineage>
        <taxon>unclassified sequences</taxon>
        <taxon>metagenomes</taxon>
        <taxon>ecological metagenomes</taxon>
    </lineage>
</organism>
<accession>A0A0F9VCH6</accession>
<gene>
    <name evidence="1" type="ORF">LCGC14_0500980</name>
</gene>
<dbReference type="EMBL" id="LAZR01000587">
    <property type="protein sequence ID" value="KKN63508.1"/>
    <property type="molecule type" value="Genomic_DNA"/>
</dbReference>
<sequence>MILGFKPQFVPKILKRIKIHTIREDVYNRWEPKRKIHFASGVRTKNYNEFMTGYCTGVQKISISWHDGTPYPLIYIEGNYFPLSRHEEFAKNDGFDSVEDFYKWFNKDFRGNIIHWTNLIYHFRK</sequence>
<dbReference type="AlphaFoldDB" id="A0A0F9VCH6"/>
<reference evidence="1" key="1">
    <citation type="journal article" date="2015" name="Nature">
        <title>Complex archaea that bridge the gap between prokaryotes and eukaryotes.</title>
        <authorList>
            <person name="Spang A."/>
            <person name="Saw J.H."/>
            <person name="Jorgensen S.L."/>
            <person name="Zaremba-Niedzwiedzka K."/>
            <person name="Martijn J."/>
            <person name="Lind A.E."/>
            <person name="van Eijk R."/>
            <person name="Schleper C."/>
            <person name="Guy L."/>
            <person name="Ettema T.J."/>
        </authorList>
    </citation>
    <scope>NUCLEOTIDE SEQUENCE</scope>
</reference>
<comment type="caution">
    <text evidence="1">The sequence shown here is derived from an EMBL/GenBank/DDBJ whole genome shotgun (WGS) entry which is preliminary data.</text>
</comment>
<protein>
    <recommendedName>
        <fullName evidence="2">ASCH domain-containing protein</fullName>
    </recommendedName>
</protein>
<evidence type="ECO:0008006" key="2">
    <source>
        <dbReference type="Google" id="ProtNLM"/>
    </source>
</evidence>
<proteinExistence type="predicted"/>
<evidence type="ECO:0000313" key="1">
    <source>
        <dbReference type="EMBL" id="KKN63508.1"/>
    </source>
</evidence>
<name>A0A0F9VCH6_9ZZZZ</name>